<feature type="region of interest" description="Disordered" evidence="1">
    <location>
        <begin position="140"/>
        <end position="186"/>
    </location>
</feature>
<feature type="transmembrane region" description="Helical" evidence="2">
    <location>
        <begin position="416"/>
        <end position="438"/>
    </location>
</feature>
<dbReference type="EMBL" id="JASBNA010000007">
    <property type="protein sequence ID" value="KAK7689925.1"/>
    <property type="molecule type" value="Genomic_DNA"/>
</dbReference>
<proteinExistence type="predicted"/>
<feature type="region of interest" description="Disordered" evidence="1">
    <location>
        <begin position="1"/>
        <end position="47"/>
    </location>
</feature>
<dbReference type="Proteomes" id="UP001385951">
    <property type="component" value="Unassembled WGS sequence"/>
</dbReference>
<feature type="transmembrane region" description="Helical" evidence="2">
    <location>
        <begin position="511"/>
        <end position="533"/>
    </location>
</feature>
<organism evidence="3 4">
    <name type="scientific">Cerrena zonata</name>
    <dbReference type="NCBI Taxonomy" id="2478898"/>
    <lineage>
        <taxon>Eukaryota</taxon>
        <taxon>Fungi</taxon>
        <taxon>Dikarya</taxon>
        <taxon>Basidiomycota</taxon>
        <taxon>Agaricomycotina</taxon>
        <taxon>Agaricomycetes</taxon>
        <taxon>Polyporales</taxon>
        <taxon>Cerrenaceae</taxon>
        <taxon>Cerrena</taxon>
    </lineage>
</organism>
<dbReference type="AlphaFoldDB" id="A0AAW0G942"/>
<evidence type="ECO:0000313" key="3">
    <source>
        <dbReference type="EMBL" id="KAK7689925.1"/>
    </source>
</evidence>
<sequence>MDHRYPKSVGHLAHRSSIRRRSGAFPPQEEPTGIEHSSHRDYGSASSVHSAYLRAQLEDAPQQGVEPTVVLVRSRRSSLASMDDTYSPSLPFQEEDEHRSRTFFSAFQDHGSVPESREHLPHYTQPEILEERIPRRDDRHLPAHPRHVPLTPRALQPGRRDSEYSVQTTRTTSRSTASYLSRLPTPDLLRRGSSTIRSYLPRIFPVRNHSSHQNHLEEIPKHNHTQRRRPETSRPPTSMSKWSNDTTVVLDSPTSSSDSHSVYSTTTTTSRYRSTTKRPELLPSFSTSSKLTQKFPISKSVRKLPNINLGTKGGSQGGPAFAATLLGEGEGLGIDRVDRWTAHKWCLFVSVCTLFVYGMAGLICAVLTWFKTWDSADVLLVTDYDILVLLTISSSIHLLAFLIGTTGTILNSRPILAVYALLLWPALISLLSIGYIAYKRATFSLDRKLNFAWSQWYTPLGRLIIQNSLHCCGFYSPLHEATASNRCYVRTSLPGCKGKLYAFEGRMLQTIWSTVFSLVPLGIANILVSLLCANHVTRTFGKGIMPKKYWLSGEDVRADAEKILKRFEKEGVMIHPGIARASSSSVFRQDREMRPLLEEEEAYHQRGI</sequence>
<comment type="caution">
    <text evidence="3">The sequence shown here is derived from an EMBL/GenBank/DDBJ whole genome shotgun (WGS) entry which is preliminary data.</text>
</comment>
<keyword evidence="2" id="KW-0472">Membrane</keyword>
<feature type="compositionally biased region" description="Basic residues" evidence="1">
    <location>
        <begin position="12"/>
        <end position="22"/>
    </location>
</feature>
<accession>A0AAW0G942</accession>
<feature type="compositionally biased region" description="Low complexity" evidence="1">
    <location>
        <begin position="234"/>
        <end position="273"/>
    </location>
</feature>
<feature type="transmembrane region" description="Helical" evidence="2">
    <location>
        <begin position="386"/>
        <end position="404"/>
    </location>
</feature>
<name>A0AAW0G942_9APHY</name>
<reference evidence="3 4" key="1">
    <citation type="submission" date="2022-09" db="EMBL/GenBank/DDBJ databases">
        <authorList>
            <person name="Palmer J.M."/>
        </authorList>
    </citation>
    <scope>NUCLEOTIDE SEQUENCE [LARGE SCALE GENOMIC DNA]</scope>
    <source>
        <strain evidence="3 4">DSM 7382</strain>
    </source>
</reference>
<feature type="transmembrane region" description="Helical" evidence="2">
    <location>
        <begin position="345"/>
        <end position="370"/>
    </location>
</feature>
<gene>
    <name evidence="3" type="ORF">QCA50_006564</name>
</gene>
<evidence type="ECO:0000313" key="4">
    <source>
        <dbReference type="Proteomes" id="UP001385951"/>
    </source>
</evidence>
<evidence type="ECO:0000256" key="2">
    <source>
        <dbReference type="SAM" id="Phobius"/>
    </source>
</evidence>
<keyword evidence="2" id="KW-0812">Transmembrane</keyword>
<keyword evidence="4" id="KW-1185">Reference proteome</keyword>
<evidence type="ECO:0008006" key="5">
    <source>
        <dbReference type="Google" id="ProtNLM"/>
    </source>
</evidence>
<keyword evidence="2" id="KW-1133">Transmembrane helix</keyword>
<evidence type="ECO:0000256" key="1">
    <source>
        <dbReference type="SAM" id="MobiDB-lite"/>
    </source>
</evidence>
<protein>
    <recommendedName>
        <fullName evidence="5">Tetraspanin Tsp2</fullName>
    </recommendedName>
</protein>
<feature type="region of interest" description="Disordered" evidence="1">
    <location>
        <begin position="207"/>
        <end position="278"/>
    </location>
</feature>